<gene>
    <name evidence="3" type="ORF">FGIG_09983</name>
</gene>
<dbReference type="SUPFAM" id="SSF56436">
    <property type="entry name" value="C-type lectin-like"/>
    <property type="match status" value="1"/>
</dbReference>
<organism evidence="3 4">
    <name type="scientific">Fasciola gigantica</name>
    <name type="common">Giant liver fluke</name>
    <dbReference type="NCBI Taxonomy" id="46835"/>
    <lineage>
        <taxon>Eukaryota</taxon>
        <taxon>Metazoa</taxon>
        <taxon>Spiralia</taxon>
        <taxon>Lophotrochozoa</taxon>
        <taxon>Platyhelminthes</taxon>
        <taxon>Trematoda</taxon>
        <taxon>Digenea</taxon>
        <taxon>Plagiorchiida</taxon>
        <taxon>Echinostomata</taxon>
        <taxon>Echinostomatoidea</taxon>
        <taxon>Fasciolidae</taxon>
        <taxon>Fasciola</taxon>
    </lineage>
</organism>
<evidence type="ECO:0000313" key="4">
    <source>
        <dbReference type="Proteomes" id="UP000316759"/>
    </source>
</evidence>
<feature type="region of interest" description="Disordered" evidence="1">
    <location>
        <begin position="177"/>
        <end position="206"/>
    </location>
</feature>
<dbReference type="InterPro" id="IPR016187">
    <property type="entry name" value="CTDL_fold"/>
</dbReference>
<evidence type="ECO:0000256" key="1">
    <source>
        <dbReference type="SAM" id="MobiDB-lite"/>
    </source>
</evidence>
<proteinExistence type="predicted"/>
<comment type="caution">
    <text evidence="3">The sequence shown here is derived from an EMBL/GenBank/DDBJ whole genome shotgun (WGS) entry which is preliminary data.</text>
</comment>
<dbReference type="EMBL" id="SUNJ01011578">
    <property type="protein sequence ID" value="TPP58782.1"/>
    <property type="molecule type" value="Genomic_DNA"/>
</dbReference>
<dbReference type="OrthoDB" id="10546784at2759"/>
<protein>
    <recommendedName>
        <fullName evidence="5">C-type lectin domain-containing protein</fullName>
    </recommendedName>
</protein>
<keyword evidence="4" id="KW-1185">Reference proteome</keyword>
<evidence type="ECO:0000313" key="3">
    <source>
        <dbReference type="EMBL" id="TPP58782.1"/>
    </source>
</evidence>
<keyword evidence="2" id="KW-0732">Signal</keyword>
<evidence type="ECO:0008006" key="5">
    <source>
        <dbReference type="Google" id="ProtNLM"/>
    </source>
</evidence>
<name>A0A504YB14_FASGI</name>
<evidence type="ECO:0000256" key="2">
    <source>
        <dbReference type="SAM" id="SignalP"/>
    </source>
</evidence>
<reference evidence="3 4" key="1">
    <citation type="submission" date="2019-04" db="EMBL/GenBank/DDBJ databases">
        <title>Annotation for the trematode Fasciola gigantica.</title>
        <authorList>
            <person name="Choi Y.-J."/>
        </authorList>
    </citation>
    <scope>NUCLEOTIDE SEQUENCE [LARGE SCALE GENOMIC DNA]</scope>
    <source>
        <strain evidence="3">Uganda_cow_1</strain>
    </source>
</reference>
<dbReference type="Proteomes" id="UP000316759">
    <property type="component" value="Unassembled WGS sequence"/>
</dbReference>
<sequence>MIVVLPIIIALILPLTEGSRYYEEPPPPPKPKPATKGPRLDVTRYLFGPHPVQVEEARKFCKTYWGRLAQDYHPREAEIVGLPGQEFWYDGGTKYGFMPAMGSPYTFGVKRGCGVMNGYGVFARVPCDHLALPFCEVTVDWAGFSGNLEYYKDNFKSWNPKYLGKKSVNKTLEHFSEEEPTIATEIPKTTEVPDNGPPTERTEEEVEGVDYEAYFEDEW</sequence>
<feature type="chain" id="PRO_5021430130" description="C-type lectin domain-containing protein" evidence="2">
    <location>
        <begin position="19"/>
        <end position="219"/>
    </location>
</feature>
<feature type="signal peptide" evidence="2">
    <location>
        <begin position="1"/>
        <end position="18"/>
    </location>
</feature>
<accession>A0A504YB14</accession>
<dbReference type="AlphaFoldDB" id="A0A504YB14"/>